<evidence type="ECO:0000256" key="5">
    <source>
        <dbReference type="ARBA" id="ARBA00023136"/>
    </source>
</evidence>
<dbReference type="Proteomes" id="UP000177967">
    <property type="component" value="Unassembled WGS sequence"/>
</dbReference>
<dbReference type="InterPro" id="IPR050833">
    <property type="entry name" value="Poly_Biosynth_Transport"/>
</dbReference>
<sequence>MKTLINYFKASFKNPLLMGSFVMVVGTNLYSTGQFLYHSIALRVLGEAYYGDLAAIISLLGIVGIFQLAFNLTIVKFVAGHNRKEELQNFSSWINWWSILIGLGMGLVLLSMSPLLAAFLKLHQPSSIYLLPVIVVLGTVLSANRSILQGLLRFNQLVASLMSEMLLKIMLTIVLVWLSYAIFGAMVALLVGVLVSYGITRVFLKDVIVRKRGERPSIAPLIMFSLPVFIQGAALTSMYSADILLVKHFFSAYESGVYASVAALGRIAFFVSTPISAVMFPMISRRHAESQPYKDILLLSILGTFILAAATVLAFRFSPQIFLALFSGHVLKESVGLLWWFSAFAGFLSVASLLVQFYLSVGKVKMTWFFAIAALGQAIAIWFIHPDLLRVIQISLVVTALLAFSLSLYLLYHQRWLYHKR</sequence>
<feature type="transmembrane region" description="Helical" evidence="6">
    <location>
        <begin position="16"/>
        <end position="37"/>
    </location>
</feature>
<dbReference type="PANTHER" id="PTHR30250">
    <property type="entry name" value="PST FAMILY PREDICTED COLANIC ACID TRANSPORTER"/>
    <property type="match status" value="1"/>
</dbReference>
<feature type="transmembrane region" description="Helical" evidence="6">
    <location>
        <begin position="49"/>
        <end position="74"/>
    </location>
</feature>
<feature type="transmembrane region" description="Helical" evidence="6">
    <location>
        <begin position="366"/>
        <end position="385"/>
    </location>
</feature>
<dbReference type="EMBL" id="MHBW01000005">
    <property type="protein sequence ID" value="OGY09766.1"/>
    <property type="molecule type" value="Genomic_DNA"/>
</dbReference>
<evidence type="ECO:0000256" key="3">
    <source>
        <dbReference type="ARBA" id="ARBA00022692"/>
    </source>
</evidence>
<keyword evidence="5 6" id="KW-0472">Membrane</keyword>
<protein>
    <recommendedName>
        <fullName evidence="9">Polysaccharide biosynthesis protein C-terminal domain-containing protein</fullName>
    </recommendedName>
</protein>
<reference evidence="7 8" key="1">
    <citation type="journal article" date="2016" name="Nat. Commun.">
        <title>Thousands of microbial genomes shed light on interconnected biogeochemical processes in an aquifer system.</title>
        <authorList>
            <person name="Anantharaman K."/>
            <person name="Brown C.T."/>
            <person name="Hug L.A."/>
            <person name="Sharon I."/>
            <person name="Castelle C.J."/>
            <person name="Probst A.J."/>
            <person name="Thomas B.C."/>
            <person name="Singh A."/>
            <person name="Wilkins M.J."/>
            <person name="Karaoz U."/>
            <person name="Brodie E.L."/>
            <person name="Williams K.H."/>
            <person name="Hubbard S.S."/>
            <person name="Banfield J.F."/>
        </authorList>
    </citation>
    <scope>NUCLEOTIDE SEQUENCE [LARGE SCALE GENOMIC DNA]</scope>
</reference>
<feature type="transmembrane region" description="Helical" evidence="6">
    <location>
        <begin position="94"/>
        <end position="120"/>
    </location>
</feature>
<feature type="transmembrane region" description="Helical" evidence="6">
    <location>
        <begin position="218"/>
        <end position="241"/>
    </location>
</feature>
<dbReference type="STRING" id="1797513.A2782_02925"/>
<keyword evidence="2" id="KW-1003">Cell membrane</keyword>
<comment type="subcellular location">
    <subcellularLocation>
        <location evidence="1">Cell membrane</location>
        <topology evidence="1">Multi-pass membrane protein</topology>
    </subcellularLocation>
</comment>
<evidence type="ECO:0000256" key="1">
    <source>
        <dbReference type="ARBA" id="ARBA00004651"/>
    </source>
</evidence>
<evidence type="ECO:0000256" key="6">
    <source>
        <dbReference type="SAM" id="Phobius"/>
    </source>
</evidence>
<feature type="transmembrane region" description="Helical" evidence="6">
    <location>
        <begin position="337"/>
        <end position="359"/>
    </location>
</feature>
<feature type="transmembrane region" description="Helical" evidence="6">
    <location>
        <begin position="167"/>
        <end position="197"/>
    </location>
</feature>
<evidence type="ECO:0000256" key="4">
    <source>
        <dbReference type="ARBA" id="ARBA00022989"/>
    </source>
</evidence>
<organism evidence="7 8">
    <name type="scientific">Candidatus Blackburnbacteria bacterium RIFCSPHIGHO2_01_FULL_43_15b</name>
    <dbReference type="NCBI Taxonomy" id="1797513"/>
    <lineage>
        <taxon>Bacteria</taxon>
        <taxon>Candidatus Blackburniibacteriota</taxon>
    </lineage>
</organism>
<gene>
    <name evidence="7" type="ORF">A2782_02925</name>
</gene>
<dbReference type="GO" id="GO:0005886">
    <property type="term" value="C:plasma membrane"/>
    <property type="evidence" value="ECO:0007669"/>
    <property type="project" value="UniProtKB-SubCell"/>
</dbReference>
<evidence type="ECO:0008006" key="9">
    <source>
        <dbReference type="Google" id="ProtNLM"/>
    </source>
</evidence>
<dbReference type="PANTHER" id="PTHR30250:SF28">
    <property type="entry name" value="POLYSACCHARIDE BIOSYNTHESIS PROTEIN"/>
    <property type="match status" value="1"/>
</dbReference>
<evidence type="ECO:0000313" key="7">
    <source>
        <dbReference type="EMBL" id="OGY09766.1"/>
    </source>
</evidence>
<accession>A0A1G1V335</accession>
<evidence type="ECO:0000313" key="8">
    <source>
        <dbReference type="Proteomes" id="UP000177967"/>
    </source>
</evidence>
<feature type="transmembrane region" description="Helical" evidence="6">
    <location>
        <begin position="261"/>
        <end position="284"/>
    </location>
</feature>
<dbReference type="InterPro" id="IPR002797">
    <property type="entry name" value="Polysacc_synth"/>
</dbReference>
<dbReference type="Pfam" id="PF01943">
    <property type="entry name" value="Polysacc_synt"/>
    <property type="match status" value="1"/>
</dbReference>
<name>A0A1G1V335_9BACT</name>
<feature type="transmembrane region" description="Helical" evidence="6">
    <location>
        <begin position="127"/>
        <end position="147"/>
    </location>
</feature>
<feature type="transmembrane region" description="Helical" evidence="6">
    <location>
        <begin position="296"/>
        <end position="317"/>
    </location>
</feature>
<feature type="transmembrane region" description="Helical" evidence="6">
    <location>
        <begin position="391"/>
        <end position="412"/>
    </location>
</feature>
<dbReference type="AlphaFoldDB" id="A0A1G1V335"/>
<keyword evidence="3 6" id="KW-0812">Transmembrane</keyword>
<proteinExistence type="predicted"/>
<keyword evidence="4 6" id="KW-1133">Transmembrane helix</keyword>
<comment type="caution">
    <text evidence="7">The sequence shown here is derived from an EMBL/GenBank/DDBJ whole genome shotgun (WGS) entry which is preliminary data.</text>
</comment>
<evidence type="ECO:0000256" key="2">
    <source>
        <dbReference type="ARBA" id="ARBA00022475"/>
    </source>
</evidence>